<gene>
    <name evidence="3" type="ORF">MCOO_47070</name>
</gene>
<dbReference type="InterPro" id="IPR029058">
    <property type="entry name" value="AB_hydrolase_fold"/>
</dbReference>
<accession>A0A7I7L523</accession>
<dbReference type="PANTHER" id="PTHR22946">
    <property type="entry name" value="DIENELACTONE HYDROLASE DOMAIN-CONTAINING PROTEIN-RELATED"/>
    <property type="match status" value="1"/>
</dbReference>
<dbReference type="KEGG" id="mcoo:MCOO_47070"/>
<dbReference type="SUPFAM" id="SSF53474">
    <property type="entry name" value="alpha/beta-Hydrolases"/>
    <property type="match status" value="1"/>
</dbReference>
<evidence type="ECO:0000313" key="3">
    <source>
        <dbReference type="EMBL" id="BBX48692.1"/>
    </source>
</evidence>
<sequence length="93" mass="9838">MNATASVKEEIGFRAHDGVMLRGWVVTPDSEGPHPTIVMSPGFTGSITRLGDVADAFVSHGFAVLMYDQRTCGRPKGIRRPMSATSSAGVTST</sequence>
<dbReference type="Proteomes" id="UP000465866">
    <property type="component" value="Chromosome"/>
</dbReference>
<comment type="similarity">
    <text evidence="1">Belongs to the AB hydrolase superfamily.</text>
</comment>
<dbReference type="EMBL" id="AP022569">
    <property type="protein sequence ID" value="BBX48692.1"/>
    <property type="molecule type" value="Genomic_DNA"/>
</dbReference>
<keyword evidence="4" id="KW-1185">Reference proteome</keyword>
<evidence type="ECO:0000256" key="2">
    <source>
        <dbReference type="ARBA" id="ARBA00022801"/>
    </source>
</evidence>
<name>A0A7I7L523_9MYCO</name>
<proteinExistence type="inferred from homology"/>
<dbReference type="GO" id="GO:0052689">
    <property type="term" value="F:carboxylic ester hydrolase activity"/>
    <property type="evidence" value="ECO:0007669"/>
    <property type="project" value="UniProtKB-ARBA"/>
</dbReference>
<evidence type="ECO:0008006" key="5">
    <source>
        <dbReference type="Google" id="ProtNLM"/>
    </source>
</evidence>
<organism evidence="3 4">
    <name type="scientific">Mycobacterium cookii</name>
    <dbReference type="NCBI Taxonomy" id="1775"/>
    <lineage>
        <taxon>Bacteria</taxon>
        <taxon>Bacillati</taxon>
        <taxon>Actinomycetota</taxon>
        <taxon>Actinomycetes</taxon>
        <taxon>Mycobacteriales</taxon>
        <taxon>Mycobacteriaceae</taxon>
        <taxon>Mycobacterium</taxon>
    </lineage>
</organism>
<dbReference type="InterPro" id="IPR050261">
    <property type="entry name" value="FrsA_esterase"/>
</dbReference>
<evidence type="ECO:0000313" key="4">
    <source>
        <dbReference type="Proteomes" id="UP000465866"/>
    </source>
</evidence>
<reference evidence="3 4" key="1">
    <citation type="journal article" date="2019" name="Emerg. Microbes Infect.">
        <title>Comprehensive subspecies identification of 175 nontuberculous mycobacteria species based on 7547 genomic profiles.</title>
        <authorList>
            <person name="Matsumoto Y."/>
            <person name="Kinjo T."/>
            <person name="Motooka D."/>
            <person name="Nabeya D."/>
            <person name="Jung N."/>
            <person name="Uechi K."/>
            <person name="Horii T."/>
            <person name="Iida T."/>
            <person name="Fujita J."/>
            <person name="Nakamura S."/>
        </authorList>
    </citation>
    <scope>NUCLEOTIDE SEQUENCE [LARGE SCALE GENOMIC DNA]</scope>
    <source>
        <strain evidence="3 4">JCM 12404</strain>
    </source>
</reference>
<dbReference type="Gene3D" id="3.40.50.1820">
    <property type="entry name" value="alpha/beta hydrolase"/>
    <property type="match status" value="1"/>
</dbReference>
<keyword evidence="2" id="KW-0378">Hydrolase</keyword>
<evidence type="ECO:0000256" key="1">
    <source>
        <dbReference type="ARBA" id="ARBA00008645"/>
    </source>
</evidence>
<dbReference type="PANTHER" id="PTHR22946:SF9">
    <property type="entry name" value="POLYKETIDE TRANSFERASE AF380"/>
    <property type="match status" value="1"/>
</dbReference>
<dbReference type="AlphaFoldDB" id="A0A7I7L523"/>
<protein>
    <recommendedName>
        <fullName evidence="5">Alpha/beta hydrolase</fullName>
    </recommendedName>
</protein>